<gene>
    <name evidence="1" type="ORF">GCM10017559_79940</name>
</gene>
<evidence type="ECO:0000313" key="1">
    <source>
        <dbReference type="EMBL" id="GAA3039622.1"/>
    </source>
</evidence>
<comment type="caution">
    <text evidence="1">The sequence shown here is derived from an EMBL/GenBank/DDBJ whole genome shotgun (WGS) entry which is preliminary data.</text>
</comment>
<dbReference type="EMBL" id="BAAAWD010000029">
    <property type="protein sequence ID" value="GAA3039622.1"/>
    <property type="molecule type" value="Genomic_DNA"/>
</dbReference>
<evidence type="ECO:0000313" key="2">
    <source>
        <dbReference type="Proteomes" id="UP001499930"/>
    </source>
</evidence>
<accession>A0ABP6LG55</accession>
<keyword evidence="2" id="KW-1185">Reference proteome</keyword>
<reference evidence="2" key="1">
    <citation type="journal article" date="2019" name="Int. J. Syst. Evol. Microbiol.">
        <title>The Global Catalogue of Microorganisms (GCM) 10K type strain sequencing project: providing services to taxonomists for standard genome sequencing and annotation.</title>
        <authorList>
            <consortium name="The Broad Institute Genomics Platform"/>
            <consortium name="The Broad Institute Genome Sequencing Center for Infectious Disease"/>
            <person name="Wu L."/>
            <person name="Ma J."/>
        </authorList>
    </citation>
    <scope>NUCLEOTIDE SEQUENCE [LARGE SCALE GENOMIC DNA]</scope>
    <source>
        <strain evidence="2">JCM 3106</strain>
    </source>
</reference>
<protein>
    <recommendedName>
        <fullName evidence="3">SAV-6107-like HEPN domain-containing protein</fullName>
    </recommendedName>
</protein>
<proteinExistence type="predicted"/>
<organism evidence="1 2">
    <name type="scientific">Streptosporangium longisporum</name>
    <dbReference type="NCBI Taxonomy" id="46187"/>
    <lineage>
        <taxon>Bacteria</taxon>
        <taxon>Bacillati</taxon>
        <taxon>Actinomycetota</taxon>
        <taxon>Actinomycetes</taxon>
        <taxon>Streptosporangiales</taxon>
        <taxon>Streptosporangiaceae</taxon>
        <taxon>Streptosporangium</taxon>
    </lineage>
</organism>
<dbReference type="Proteomes" id="UP001499930">
    <property type="component" value="Unassembled WGS sequence"/>
</dbReference>
<dbReference type="RefSeq" id="WP_344907062.1">
    <property type="nucleotide sequence ID" value="NZ_BAAAWD010000029.1"/>
</dbReference>
<evidence type="ECO:0008006" key="3">
    <source>
        <dbReference type="Google" id="ProtNLM"/>
    </source>
</evidence>
<name>A0ABP6LG55_9ACTN</name>
<sequence length="125" mass="13265">MNTTTADLTPEAIAERRTRSEIRAGRDSLRAAVLDAASALVPRANRGNADEVLAAAAPLIAWGLKATTPRDLMLRKNAITRHHTNVVAGGTSGRVSGRMDPVPTPEQFLDGCRALYAFLAGDEEG</sequence>